<dbReference type="OrthoDB" id="6603132at2759"/>
<dbReference type="AlphaFoldDB" id="A0A6G0VZ16"/>
<protein>
    <submittedName>
        <fullName evidence="1">Integrase catalytic domain-containing protein</fullName>
    </submittedName>
</protein>
<sequence>MLEADFLKLHEEKGKMTNKGSGFSLNRIDCLIILTVGSSYLPLPTYIENKKATIYIQNIDNKCLKYSILAKHVNPIHAERIGSNYTDVEDKYDFSNLNFPVMIKDIKEFERLINVSV</sequence>
<organism evidence="1 2">
    <name type="scientific">Aphis craccivora</name>
    <name type="common">Cowpea aphid</name>
    <dbReference type="NCBI Taxonomy" id="307492"/>
    <lineage>
        <taxon>Eukaryota</taxon>
        <taxon>Metazoa</taxon>
        <taxon>Ecdysozoa</taxon>
        <taxon>Arthropoda</taxon>
        <taxon>Hexapoda</taxon>
        <taxon>Insecta</taxon>
        <taxon>Pterygota</taxon>
        <taxon>Neoptera</taxon>
        <taxon>Paraneoptera</taxon>
        <taxon>Hemiptera</taxon>
        <taxon>Sternorrhyncha</taxon>
        <taxon>Aphidomorpha</taxon>
        <taxon>Aphidoidea</taxon>
        <taxon>Aphididae</taxon>
        <taxon>Aphidini</taxon>
        <taxon>Aphis</taxon>
        <taxon>Aphis</taxon>
    </lineage>
</organism>
<proteinExistence type="predicted"/>
<comment type="caution">
    <text evidence="1">The sequence shown here is derived from an EMBL/GenBank/DDBJ whole genome shotgun (WGS) entry which is preliminary data.</text>
</comment>
<accession>A0A6G0VZ16</accession>
<feature type="non-terminal residue" evidence="1">
    <location>
        <position position="117"/>
    </location>
</feature>
<gene>
    <name evidence="1" type="ORF">FWK35_00026287</name>
</gene>
<reference evidence="1 2" key="1">
    <citation type="submission" date="2019-08" db="EMBL/GenBank/DDBJ databases">
        <title>Whole genome of Aphis craccivora.</title>
        <authorList>
            <person name="Voronova N.V."/>
            <person name="Shulinski R.S."/>
            <person name="Bandarenka Y.V."/>
            <person name="Zhorov D.G."/>
            <person name="Warner D."/>
        </authorList>
    </citation>
    <scope>NUCLEOTIDE SEQUENCE [LARGE SCALE GENOMIC DNA]</scope>
    <source>
        <strain evidence="1">180601</strain>
        <tissue evidence="1">Whole Body</tissue>
    </source>
</reference>
<evidence type="ECO:0000313" key="2">
    <source>
        <dbReference type="Proteomes" id="UP000478052"/>
    </source>
</evidence>
<dbReference type="PANTHER" id="PTHR31511">
    <property type="entry name" value="PROTEIN CBG23764"/>
    <property type="match status" value="1"/>
</dbReference>
<dbReference type="EMBL" id="VUJU01011124">
    <property type="protein sequence ID" value="KAF0711913.1"/>
    <property type="molecule type" value="Genomic_DNA"/>
</dbReference>
<name>A0A6G0VZ16_APHCR</name>
<dbReference type="Proteomes" id="UP000478052">
    <property type="component" value="Unassembled WGS sequence"/>
</dbReference>
<dbReference type="PANTHER" id="PTHR31511:SF12">
    <property type="entry name" value="RHO TERMINATION FACTOR N-TERMINAL DOMAIN-CONTAINING PROTEIN"/>
    <property type="match status" value="1"/>
</dbReference>
<evidence type="ECO:0000313" key="1">
    <source>
        <dbReference type="EMBL" id="KAF0711913.1"/>
    </source>
</evidence>
<keyword evidence="2" id="KW-1185">Reference proteome</keyword>